<evidence type="ECO:0000313" key="2">
    <source>
        <dbReference type="EMBL" id="GAA0629062.1"/>
    </source>
</evidence>
<sequence>MSTTNFESAGLPQAGYVQPVVVMNGPGRQGPAITSLVLGIVAAVFCLIPIVGMISLVLAPIGLGFGIVGWRGAAAGRRAGKGKAIAGVVLAILAGLGAIASTVAVATAVDEAGKSIDRAVGNATDDVLAKDLGVAIGTYRAKDLGFGLTDGKLTVTLTNKSSKRQSFDVKVEALTPSGTRIATDTAFVSALGPGQSDEVAMFEFVSGDDAAQLKSATFRVIQASAY</sequence>
<proteinExistence type="predicted"/>
<evidence type="ECO:0008006" key="4">
    <source>
        <dbReference type="Google" id="ProtNLM"/>
    </source>
</evidence>
<keyword evidence="1" id="KW-0472">Membrane</keyword>
<feature type="transmembrane region" description="Helical" evidence="1">
    <location>
        <begin position="84"/>
        <end position="109"/>
    </location>
</feature>
<protein>
    <recommendedName>
        <fullName evidence="4">DUF4190 domain-containing protein</fullName>
    </recommendedName>
</protein>
<name>A0ABN1H4W3_9ACTN</name>
<evidence type="ECO:0000256" key="1">
    <source>
        <dbReference type="SAM" id="Phobius"/>
    </source>
</evidence>
<accession>A0ABN1H4W3</accession>
<keyword evidence="1" id="KW-1133">Transmembrane helix</keyword>
<organism evidence="2 3">
    <name type="scientific">Sporichthya brevicatena</name>
    <dbReference type="NCBI Taxonomy" id="171442"/>
    <lineage>
        <taxon>Bacteria</taxon>
        <taxon>Bacillati</taxon>
        <taxon>Actinomycetota</taxon>
        <taxon>Actinomycetes</taxon>
        <taxon>Sporichthyales</taxon>
        <taxon>Sporichthyaceae</taxon>
        <taxon>Sporichthya</taxon>
    </lineage>
</organism>
<reference evidence="2 3" key="1">
    <citation type="journal article" date="2019" name="Int. J. Syst. Evol. Microbiol.">
        <title>The Global Catalogue of Microorganisms (GCM) 10K type strain sequencing project: providing services to taxonomists for standard genome sequencing and annotation.</title>
        <authorList>
            <consortium name="The Broad Institute Genomics Platform"/>
            <consortium name="The Broad Institute Genome Sequencing Center for Infectious Disease"/>
            <person name="Wu L."/>
            <person name="Ma J."/>
        </authorList>
    </citation>
    <scope>NUCLEOTIDE SEQUENCE [LARGE SCALE GENOMIC DNA]</scope>
    <source>
        <strain evidence="2 3">JCM 10671</strain>
    </source>
</reference>
<feature type="transmembrane region" description="Helical" evidence="1">
    <location>
        <begin position="36"/>
        <end position="63"/>
    </location>
</feature>
<dbReference type="Proteomes" id="UP001500957">
    <property type="component" value="Unassembled WGS sequence"/>
</dbReference>
<keyword evidence="3" id="KW-1185">Reference proteome</keyword>
<keyword evidence="1" id="KW-0812">Transmembrane</keyword>
<evidence type="ECO:0000313" key="3">
    <source>
        <dbReference type="Proteomes" id="UP001500957"/>
    </source>
</evidence>
<gene>
    <name evidence="2" type="ORF">GCM10009547_35870</name>
</gene>
<dbReference type="RefSeq" id="WP_344607267.1">
    <property type="nucleotide sequence ID" value="NZ_BAAAHE010000035.1"/>
</dbReference>
<dbReference type="EMBL" id="BAAAHE010000035">
    <property type="protein sequence ID" value="GAA0629062.1"/>
    <property type="molecule type" value="Genomic_DNA"/>
</dbReference>
<comment type="caution">
    <text evidence="2">The sequence shown here is derived from an EMBL/GenBank/DDBJ whole genome shotgun (WGS) entry which is preliminary data.</text>
</comment>